<dbReference type="GO" id="GO:0030674">
    <property type="term" value="F:protein-macromolecule adaptor activity"/>
    <property type="evidence" value="ECO:0007669"/>
    <property type="project" value="TreeGrafter"/>
</dbReference>
<evidence type="ECO:0000256" key="3">
    <source>
        <dbReference type="ARBA" id="ARBA00023157"/>
    </source>
</evidence>
<proteinExistence type="predicted"/>
<dbReference type="PANTHER" id="PTHR47221">
    <property type="entry name" value="FIBRINOGEN ALPHA CHAIN"/>
    <property type="match status" value="1"/>
</dbReference>
<comment type="subcellular location">
    <subcellularLocation>
        <location evidence="1">Secreted</location>
    </subcellularLocation>
</comment>
<dbReference type="SUPFAM" id="SSF56496">
    <property type="entry name" value="Fibrinogen C-terminal domain-like"/>
    <property type="match status" value="1"/>
</dbReference>
<dbReference type="EMBL" id="JH816310">
    <property type="protein sequence ID" value="EKC24801.1"/>
    <property type="molecule type" value="Genomic_DNA"/>
</dbReference>
<dbReference type="GO" id="GO:0005201">
    <property type="term" value="F:extracellular matrix structural constituent"/>
    <property type="evidence" value="ECO:0007669"/>
    <property type="project" value="TreeGrafter"/>
</dbReference>
<dbReference type="InterPro" id="IPR037579">
    <property type="entry name" value="FIB_ANG-like"/>
</dbReference>
<dbReference type="SMART" id="SM00186">
    <property type="entry name" value="FBG"/>
    <property type="match status" value="1"/>
</dbReference>
<dbReference type="PANTHER" id="PTHR47221:SF5">
    <property type="entry name" value="FIBRINOGEN C-TERMINAL DOMAIN-CONTAINING PROTEIN"/>
    <property type="match status" value="1"/>
</dbReference>
<dbReference type="Pfam" id="PF00147">
    <property type="entry name" value="Fibrinogen_C"/>
    <property type="match status" value="1"/>
</dbReference>
<protein>
    <submittedName>
        <fullName evidence="5">Ficolin-2</fullName>
    </submittedName>
</protein>
<dbReference type="Gene3D" id="3.90.215.10">
    <property type="entry name" value="Gamma Fibrinogen, chain A, domain 1"/>
    <property type="match status" value="1"/>
</dbReference>
<accession>K1QT72</accession>
<gene>
    <name evidence="5" type="ORF">CGI_10001352</name>
</gene>
<evidence type="ECO:0000256" key="2">
    <source>
        <dbReference type="ARBA" id="ARBA00022525"/>
    </source>
</evidence>
<name>K1QT72_MAGGI</name>
<dbReference type="AlphaFoldDB" id="K1QT72"/>
<dbReference type="HOGENOM" id="CLU_038628_7_1_1"/>
<keyword evidence="4" id="KW-0325">Glycoprotein</keyword>
<dbReference type="CDD" id="cd00087">
    <property type="entry name" value="FReD"/>
    <property type="match status" value="1"/>
</dbReference>
<dbReference type="PROSITE" id="PS51406">
    <property type="entry name" value="FIBRINOGEN_C_2"/>
    <property type="match status" value="1"/>
</dbReference>
<dbReference type="InterPro" id="IPR002181">
    <property type="entry name" value="Fibrinogen_a/b/g_C_dom"/>
</dbReference>
<dbReference type="GO" id="GO:0005577">
    <property type="term" value="C:fibrinogen complex"/>
    <property type="evidence" value="ECO:0007669"/>
    <property type="project" value="TreeGrafter"/>
</dbReference>
<dbReference type="InterPro" id="IPR036056">
    <property type="entry name" value="Fibrinogen-like_C"/>
</dbReference>
<sequence>MDKLACSMVFWIICFMILYGDISSQPLYENSPEDRVTTKQTEFYYQKVYANTFPFDCKDLYMNGKRKSGVYTIYPWEKSDPNYRPLGVYCDMETEGGGWTAIQRRVNGEENFTRNWTEYKLGFGTPYGDYWIGNDAIHQLTTGRNSSLRITITPKNGGFVFFKMYHQFYVFGENQNYRLQLANSVNESLGDSLVEDTADWRATGMQFSTFDVDNDKLYGNCAADFLGGWWFNRCHSAYLTGPWQSESWRNPWYTQYRSGRQVNGTSMLIKSH</sequence>
<reference evidence="5" key="1">
    <citation type="journal article" date="2012" name="Nature">
        <title>The oyster genome reveals stress adaptation and complexity of shell formation.</title>
        <authorList>
            <person name="Zhang G."/>
            <person name="Fang X."/>
            <person name="Guo X."/>
            <person name="Li L."/>
            <person name="Luo R."/>
            <person name="Xu F."/>
            <person name="Yang P."/>
            <person name="Zhang L."/>
            <person name="Wang X."/>
            <person name="Qi H."/>
            <person name="Xiong Z."/>
            <person name="Que H."/>
            <person name="Xie Y."/>
            <person name="Holland P.W."/>
            <person name="Paps J."/>
            <person name="Zhu Y."/>
            <person name="Wu F."/>
            <person name="Chen Y."/>
            <person name="Wang J."/>
            <person name="Peng C."/>
            <person name="Meng J."/>
            <person name="Yang L."/>
            <person name="Liu J."/>
            <person name="Wen B."/>
            <person name="Zhang N."/>
            <person name="Huang Z."/>
            <person name="Zhu Q."/>
            <person name="Feng Y."/>
            <person name="Mount A."/>
            <person name="Hedgecock D."/>
            <person name="Xu Z."/>
            <person name="Liu Y."/>
            <person name="Domazet-Loso T."/>
            <person name="Du Y."/>
            <person name="Sun X."/>
            <person name="Zhang S."/>
            <person name="Liu B."/>
            <person name="Cheng P."/>
            <person name="Jiang X."/>
            <person name="Li J."/>
            <person name="Fan D."/>
            <person name="Wang W."/>
            <person name="Fu W."/>
            <person name="Wang T."/>
            <person name="Wang B."/>
            <person name="Zhang J."/>
            <person name="Peng Z."/>
            <person name="Li Y."/>
            <person name="Li N."/>
            <person name="Wang J."/>
            <person name="Chen M."/>
            <person name="He Y."/>
            <person name="Tan F."/>
            <person name="Song X."/>
            <person name="Zheng Q."/>
            <person name="Huang R."/>
            <person name="Yang H."/>
            <person name="Du X."/>
            <person name="Chen L."/>
            <person name="Yang M."/>
            <person name="Gaffney P.M."/>
            <person name="Wang S."/>
            <person name="Luo L."/>
            <person name="She Z."/>
            <person name="Ming Y."/>
            <person name="Huang W."/>
            <person name="Zhang S."/>
            <person name="Huang B."/>
            <person name="Zhang Y."/>
            <person name="Qu T."/>
            <person name="Ni P."/>
            <person name="Miao G."/>
            <person name="Wang J."/>
            <person name="Wang Q."/>
            <person name="Steinberg C.E."/>
            <person name="Wang H."/>
            <person name="Li N."/>
            <person name="Qian L."/>
            <person name="Zhang G."/>
            <person name="Li Y."/>
            <person name="Yang H."/>
            <person name="Liu X."/>
            <person name="Wang J."/>
            <person name="Yin Y."/>
            <person name="Wang J."/>
        </authorList>
    </citation>
    <scope>NUCLEOTIDE SEQUENCE [LARGE SCALE GENOMIC DNA]</scope>
    <source>
        <strain evidence="5">05x7-T-G4-1.051#20</strain>
    </source>
</reference>
<keyword evidence="2" id="KW-0964">Secreted</keyword>
<dbReference type="InParanoid" id="K1QT72"/>
<organism evidence="5">
    <name type="scientific">Magallana gigas</name>
    <name type="common">Pacific oyster</name>
    <name type="synonym">Crassostrea gigas</name>
    <dbReference type="NCBI Taxonomy" id="29159"/>
    <lineage>
        <taxon>Eukaryota</taxon>
        <taxon>Metazoa</taxon>
        <taxon>Spiralia</taxon>
        <taxon>Lophotrochozoa</taxon>
        <taxon>Mollusca</taxon>
        <taxon>Bivalvia</taxon>
        <taxon>Autobranchia</taxon>
        <taxon>Pteriomorphia</taxon>
        <taxon>Ostreida</taxon>
        <taxon>Ostreoidea</taxon>
        <taxon>Ostreidae</taxon>
        <taxon>Magallana</taxon>
    </lineage>
</organism>
<evidence type="ECO:0000256" key="4">
    <source>
        <dbReference type="ARBA" id="ARBA00023180"/>
    </source>
</evidence>
<keyword evidence="3" id="KW-1015">Disulfide bond</keyword>
<dbReference type="InterPro" id="IPR014716">
    <property type="entry name" value="Fibrinogen_a/b/g_C_1"/>
</dbReference>
<evidence type="ECO:0000256" key="1">
    <source>
        <dbReference type="ARBA" id="ARBA00004613"/>
    </source>
</evidence>
<evidence type="ECO:0000313" key="5">
    <source>
        <dbReference type="EMBL" id="EKC24801.1"/>
    </source>
</evidence>
<dbReference type="NCBIfam" id="NF040941">
    <property type="entry name" value="GGGWT_bact"/>
    <property type="match status" value="1"/>
</dbReference>
<dbReference type="GO" id="GO:0034116">
    <property type="term" value="P:positive regulation of heterotypic cell-cell adhesion"/>
    <property type="evidence" value="ECO:0007669"/>
    <property type="project" value="TreeGrafter"/>
</dbReference>